<sequence>MRPVATASLLSLALLAAGPARAEDFTGFYAGLNAGYGFGRDGEARTAAPGPAGAAGRTGPDLPPSAAEAARQMRGAGRGESRALPR</sequence>
<feature type="compositionally biased region" description="Basic and acidic residues" evidence="1">
    <location>
        <begin position="77"/>
        <end position="86"/>
    </location>
</feature>
<reference evidence="3 4" key="1">
    <citation type="submission" date="2019-06" db="EMBL/GenBank/DDBJ databases">
        <authorList>
            <person name="Rodrigo-Torres L."/>
            <person name="Arahal R. D."/>
            <person name="Lucena T."/>
        </authorList>
    </citation>
    <scope>NUCLEOTIDE SEQUENCE [LARGE SCALE GENOMIC DNA]</scope>
    <source>
        <strain evidence="3 4">SB0023/3</strain>
    </source>
</reference>
<proteinExistence type="predicted"/>
<feature type="compositionally biased region" description="Low complexity" evidence="1">
    <location>
        <begin position="45"/>
        <end position="60"/>
    </location>
</feature>
<dbReference type="Proteomes" id="UP000410984">
    <property type="component" value="Unassembled WGS sequence"/>
</dbReference>
<protein>
    <submittedName>
        <fullName evidence="3">Uncharacterized protein</fullName>
    </submittedName>
</protein>
<feature type="chain" id="PRO_5021399022" evidence="2">
    <location>
        <begin position="23"/>
        <end position="86"/>
    </location>
</feature>
<feature type="region of interest" description="Disordered" evidence="1">
    <location>
        <begin position="40"/>
        <end position="86"/>
    </location>
</feature>
<organism evidence="3 4">
    <name type="scientific">Methylobacterium symbioticum</name>
    <dbReference type="NCBI Taxonomy" id="2584084"/>
    <lineage>
        <taxon>Bacteria</taxon>
        <taxon>Pseudomonadati</taxon>
        <taxon>Pseudomonadota</taxon>
        <taxon>Alphaproteobacteria</taxon>
        <taxon>Hyphomicrobiales</taxon>
        <taxon>Methylobacteriaceae</taxon>
        <taxon>Methylobacterium</taxon>
    </lineage>
</organism>
<evidence type="ECO:0000256" key="1">
    <source>
        <dbReference type="SAM" id="MobiDB-lite"/>
    </source>
</evidence>
<evidence type="ECO:0000313" key="4">
    <source>
        <dbReference type="Proteomes" id="UP000410984"/>
    </source>
</evidence>
<gene>
    <name evidence="3" type="ORF">MET9862_05628</name>
</gene>
<keyword evidence="2" id="KW-0732">Signal</keyword>
<accession>A0A509ELH6</accession>
<dbReference type="RefSeq" id="WP_142586219.1">
    <property type="nucleotide sequence ID" value="NZ_CABFPH010000187.1"/>
</dbReference>
<keyword evidence="4" id="KW-1185">Reference proteome</keyword>
<name>A0A509ELH6_9HYPH</name>
<evidence type="ECO:0000313" key="3">
    <source>
        <dbReference type="EMBL" id="VUD74991.1"/>
    </source>
</evidence>
<dbReference type="EMBL" id="CABFPH010000187">
    <property type="protein sequence ID" value="VUD74991.1"/>
    <property type="molecule type" value="Genomic_DNA"/>
</dbReference>
<feature type="signal peptide" evidence="2">
    <location>
        <begin position="1"/>
        <end position="22"/>
    </location>
</feature>
<dbReference type="AlphaFoldDB" id="A0A509ELH6"/>
<evidence type="ECO:0000256" key="2">
    <source>
        <dbReference type="SAM" id="SignalP"/>
    </source>
</evidence>